<gene>
    <name evidence="3" type="ORF">CCAP1982_LOCUS12858</name>
</gene>
<proteinExistence type="predicted"/>
<evidence type="ECO:0000256" key="2">
    <source>
        <dbReference type="SAM" id="SignalP"/>
    </source>
</evidence>
<sequence>MYYGVGKSPKTRKYNIMLALLPTLLNLLSLYCDQPPKGREQENRQQPSEYVQICTKCFKEKFHICVKRCLSVVLEKKFTITTSVAKKESSSDDSSSDEKRAAVVPAVKKNVVSVKAKKASSSSEDSSSEDEHLRLRNQH</sequence>
<comment type="caution">
    <text evidence="3">The sequence shown here is derived from an EMBL/GenBank/DDBJ whole genome shotgun (WGS) entry which is preliminary data.</text>
</comment>
<evidence type="ECO:0000256" key="1">
    <source>
        <dbReference type="SAM" id="MobiDB-lite"/>
    </source>
</evidence>
<dbReference type="EMBL" id="CAJHJT010000034">
    <property type="protein sequence ID" value="CAD7004452.1"/>
    <property type="molecule type" value="Genomic_DNA"/>
</dbReference>
<feature type="compositionally biased region" description="Basic and acidic residues" evidence="1">
    <location>
        <begin position="85"/>
        <end position="101"/>
    </location>
</feature>
<feature type="compositionally biased region" description="Basic and acidic residues" evidence="1">
    <location>
        <begin position="129"/>
        <end position="139"/>
    </location>
</feature>
<dbReference type="AlphaFoldDB" id="A0A811UYV6"/>
<evidence type="ECO:0000313" key="4">
    <source>
        <dbReference type="Proteomes" id="UP000606786"/>
    </source>
</evidence>
<feature type="compositionally biased region" description="Low complexity" evidence="1">
    <location>
        <begin position="102"/>
        <end position="125"/>
    </location>
</feature>
<dbReference type="Proteomes" id="UP000606786">
    <property type="component" value="Unassembled WGS sequence"/>
</dbReference>
<organism evidence="3 4">
    <name type="scientific">Ceratitis capitata</name>
    <name type="common">Mediterranean fruit fly</name>
    <name type="synonym">Tephritis capitata</name>
    <dbReference type="NCBI Taxonomy" id="7213"/>
    <lineage>
        <taxon>Eukaryota</taxon>
        <taxon>Metazoa</taxon>
        <taxon>Ecdysozoa</taxon>
        <taxon>Arthropoda</taxon>
        <taxon>Hexapoda</taxon>
        <taxon>Insecta</taxon>
        <taxon>Pterygota</taxon>
        <taxon>Neoptera</taxon>
        <taxon>Endopterygota</taxon>
        <taxon>Diptera</taxon>
        <taxon>Brachycera</taxon>
        <taxon>Muscomorpha</taxon>
        <taxon>Tephritoidea</taxon>
        <taxon>Tephritidae</taxon>
        <taxon>Ceratitis</taxon>
        <taxon>Ceratitis</taxon>
    </lineage>
</organism>
<name>A0A811UYV6_CERCA</name>
<accession>A0A811UYV6</accession>
<keyword evidence="2" id="KW-0732">Signal</keyword>
<feature type="chain" id="PRO_5032872840" evidence="2">
    <location>
        <begin position="33"/>
        <end position="139"/>
    </location>
</feature>
<reference evidence="3" key="1">
    <citation type="submission" date="2020-11" db="EMBL/GenBank/DDBJ databases">
        <authorList>
            <person name="Whitehead M."/>
        </authorList>
    </citation>
    <scope>NUCLEOTIDE SEQUENCE</scope>
    <source>
        <strain evidence="3">EGII</strain>
    </source>
</reference>
<keyword evidence="4" id="KW-1185">Reference proteome</keyword>
<feature type="signal peptide" evidence="2">
    <location>
        <begin position="1"/>
        <end position="32"/>
    </location>
</feature>
<protein>
    <submittedName>
        <fullName evidence="3">(Mediterranean fruit fly) hypothetical protein</fullName>
    </submittedName>
</protein>
<feature type="region of interest" description="Disordered" evidence="1">
    <location>
        <begin position="82"/>
        <end position="139"/>
    </location>
</feature>
<evidence type="ECO:0000313" key="3">
    <source>
        <dbReference type="EMBL" id="CAD7004452.1"/>
    </source>
</evidence>